<keyword evidence="3" id="KW-0238">DNA-binding</keyword>
<proteinExistence type="inferred from homology"/>
<dbReference type="PANTHER" id="PTHR30408">
    <property type="entry name" value="TYPE-1 RESTRICTION ENZYME ECOKI SPECIFICITY PROTEIN"/>
    <property type="match status" value="1"/>
</dbReference>
<dbReference type="PANTHER" id="PTHR30408:SF13">
    <property type="entry name" value="TYPE I RESTRICTION ENZYME HINDI SPECIFICITY SUBUNIT"/>
    <property type="match status" value="1"/>
</dbReference>
<dbReference type="Proteomes" id="UP000716004">
    <property type="component" value="Unassembled WGS sequence"/>
</dbReference>
<dbReference type="GO" id="GO:0004519">
    <property type="term" value="F:endonuclease activity"/>
    <property type="evidence" value="ECO:0007669"/>
    <property type="project" value="UniProtKB-KW"/>
</dbReference>
<evidence type="ECO:0000256" key="3">
    <source>
        <dbReference type="ARBA" id="ARBA00023125"/>
    </source>
</evidence>
<dbReference type="GO" id="GO:0003677">
    <property type="term" value="F:DNA binding"/>
    <property type="evidence" value="ECO:0007669"/>
    <property type="project" value="UniProtKB-KW"/>
</dbReference>
<dbReference type="EMBL" id="JAGVSJ010000073">
    <property type="protein sequence ID" value="MBX8632804.1"/>
    <property type="molecule type" value="Genomic_DNA"/>
</dbReference>
<feature type="domain" description="Type I restriction modification DNA specificity" evidence="4">
    <location>
        <begin position="6"/>
        <end position="59"/>
    </location>
</feature>
<gene>
    <name evidence="5" type="ORF">J9259_09890</name>
</gene>
<evidence type="ECO:0000256" key="2">
    <source>
        <dbReference type="ARBA" id="ARBA00022747"/>
    </source>
</evidence>
<dbReference type="Gene3D" id="3.90.220.20">
    <property type="entry name" value="DNA methylase specificity domains"/>
    <property type="match status" value="2"/>
</dbReference>
<dbReference type="InterPro" id="IPR000055">
    <property type="entry name" value="Restrct_endonuc_typeI_TRD"/>
</dbReference>
<protein>
    <submittedName>
        <fullName evidence="5">Restriction endonuclease subunit S</fullName>
    </submittedName>
</protein>
<keyword evidence="2" id="KW-0680">Restriction system</keyword>
<dbReference type="Pfam" id="PF01420">
    <property type="entry name" value="Methylase_S"/>
    <property type="match status" value="1"/>
</dbReference>
<feature type="non-terminal residue" evidence="5">
    <location>
        <position position="1"/>
    </location>
</feature>
<comment type="similarity">
    <text evidence="1">Belongs to the type-I restriction system S methylase family.</text>
</comment>
<keyword evidence="5" id="KW-0378">Hydrolase</keyword>
<sequence>FIAIARNKQTTGLGHVTKRDLENIEVAFPGLSEQRAIAHILGTLDDKIELNRRMTETLETMVQALFKSWFVDFDPVHAKAEGRDTGLPKHIADLFPDSFEDSELGEIPKGWEMDTFADVVEQLRKFENPGKSPDVVFRLFSIPAYDKRKWPTDEAGENIKSVKSRVPTGAVLLSKLNPEIDRVWLVYVQPGDRAICSTEFLVLVPRPPHGRSYVYCLARSHSFRQKLLGLVTGTSKSHQRAQVSAILGLVVVKPPEPILRQFEKAAEPLLARTLECHRKSYTLAVLRDTLLPKLISGEIRASKAVVRIQ</sequence>
<dbReference type="SUPFAM" id="SSF116734">
    <property type="entry name" value="DNA methylase specificity domain"/>
    <property type="match status" value="2"/>
</dbReference>
<evidence type="ECO:0000259" key="4">
    <source>
        <dbReference type="Pfam" id="PF01420"/>
    </source>
</evidence>
<dbReference type="InterPro" id="IPR044946">
    <property type="entry name" value="Restrct_endonuc_typeI_TRD_sf"/>
</dbReference>
<evidence type="ECO:0000256" key="1">
    <source>
        <dbReference type="ARBA" id="ARBA00010923"/>
    </source>
</evidence>
<evidence type="ECO:0000313" key="6">
    <source>
        <dbReference type="Proteomes" id="UP000716004"/>
    </source>
</evidence>
<name>A0A8J8CC56_9ARCH</name>
<keyword evidence="5" id="KW-0255">Endonuclease</keyword>
<dbReference type="GO" id="GO:0009307">
    <property type="term" value="P:DNA restriction-modification system"/>
    <property type="evidence" value="ECO:0007669"/>
    <property type="project" value="UniProtKB-KW"/>
</dbReference>
<keyword evidence="5" id="KW-0540">Nuclease</keyword>
<dbReference type="AlphaFoldDB" id="A0A8J8CC56"/>
<dbReference type="InterPro" id="IPR052021">
    <property type="entry name" value="Type-I_RS_S_subunit"/>
</dbReference>
<organism evidence="5 6">
    <name type="scientific">Candidatus Sysuiplasma superficiale</name>
    <dbReference type="NCBI Taxonomy" id="2823368"/>
    <lineage>
        <taxon>Archaea</taxon>
        <taxon>Methanobacteriati</taxon>
        <taxon>Thermoplasmatota</taxon>
        <taxon>Thermoplasmata</taxon>
        <taxon>Candidatus Sysuiplasmatales</taxon>
        <taxon>Candidatus Sysuiplasmataceae</taxon>
        <taxon>Candidatus Sysuiplasma</taxon>
    </lineage>
</organism>
<accession>A0A8J8CC56</accession>
<evidence type="ECO:0000313" key="5">
    <source>
        <dbReference type="EMBL" id="MBX8632804.1"/>
    </source>
</evidence>
<comment type="caution">
    <text evidence="5">The sequence shown here is derived from an EMBL/GenBank/DDBJ whole genome shotgun (WGS) entry which is preliminary data.</text>
</comment>
<reference evidence="5" key="1">
    <citation type="submission" date="2021-04" db="EMBL/GenBank/DDBJ databases">
        <title>Genomic insights into ecological role and evolution of a novel Thermoplasmata order Candidatus Sysuiplasmatales.</title>
        <authorList>
            <person name="Yuan Y."/>
        </authorList>
    </citation>
    <scope>NUCLEOTIDE SEQUENCE</scope>
    <source>
        <strain evidence="5">YP2-bin.285</strain>
    </source>
</reference>